<sequence>MGVSIDIPYCRKEEQSHDEESPAISRSSVEESDIVPNSIFTLDSNEVLTHTSDKRPKRFTDSGIEPSMEDIEGYSTDSGSGDNNDAGPKSHRETERRRAQNAIFNSWVATCAERETKEEVRAAAASAEDDQLSIRNLMSKQESTVIITDPREYQVELFEKAKRQNIIAVLDTGSGKTLIAVLLLRFMLDQELTDRALGKRRRIAFFLVDCVTLVFQQFAVLECNLDQKVERFCGDMGCDLWKKEEWEKHFKENMVIVCTVEVLYNCLMHSFITIDQISLLIFDEAHHAKKNHAYARDFYLAENDPAKRPKIFGMTASPVDARVDVVQAAKELETLLHSQIATTSDLSLLRVSISRPDESIAVYRKLVPPYETSFCAEMKSKFGDLEGLSKLFQYSHEASSQLGEWCADQVWSLGLADEEAGKVERKAERLFLAEKETRPIEVLDAEIAELREAMSMVKNHTFVPPSTSGNSTSPKVRFLQEYLQLVFEKPSDAKCIVFVKRRYTARLLGELFARVGTPHLRLGILIGTRQGEAGDIKVTFRQQVVTLMKFRKGYLNCLFATSIAEEGLDIPDCNLIIRFDLYDTLIQYIQSRGRARHTNSKYIHMIENGNKTHLQGIRDVRSGEVVMRRFCEALPADRLLQGNDCTLEGALAKDRSMRTYTEPLTGAKLTYGSSLSVLAHFVGCLPHDNETILQATYIMNVENRQYICEVILPQNSPIRSAVGRPSSTKAIAKRSAAFEACMLLRNGEYLDAHLLPTYHKHLPVMRNALLALNMKKSNAYDMRIKPDLWEETRGAIPQLPTDVVAMAYMFPAIISRLESYLIVLEACSMLHLDVKPHLALEAFTKDSDNTEDHRDEQIHYQRGMGKNYERLEFLGDCFLKMATSISLFSQNPENDEFEYHVKRMLLICNKNLYTTAVKTRLYEYIRSQSFSRRTWYPEGLKLLEGKGHKKTGKEIVKHHLGDKTIADVCEAVIGAALLSWDGTANMDMAVKAVTALVASPDHDVSRWDDYYRLYTKPAYQLAQASASQLDLAAKVEQKHDYHFKYPRLLRSAFVHPSYPFSWEKVPCYQRLEFLGDSLLDMACINFLFYRYPERDPQWLTEHKMAMVSNRFLGALCARLGFHKHIRYSSSLLELQIRDYVTEIAEAEKESNGARDYWTAVKNPPKCLPDMVEAYIGAVFVDSEFNYSEVERFFKTHIEWFFEDMSIYDTFANNHPTTYLNNLLTLTYGCTNYRVMANELPSCDGSPIRVIAAVMIHNEIIAEGTASSGKYAKVKASSNALELLKGLAPFEFRMQYRCNCTKAAEQDEGLGKKMEEVVGSAI</sequence>
<dbReference type="FunFam" id="3.40.50.300:FF:000628">
    <property type="entry name" value="Endoribonuclease Dicer"/>
    <property type="match status" value="1"/>
</dbReference>
<dbReference type="InterPro" id="IPR014720">
    <property type="entry name" value="dsRBD_dom"/>
</dbReference>
<dbReference type="InterPro" id="IPR006935">
    <property type="entry name" value="Helicase/UvrB_N"/>
</dbReference>
<comment type="similarity">
    <text evidence="16 17">Belongs to the helicase family. Dicer subfamily.</text>
</comment>
<evidence type="ECO:0000256" key="12">
    <source>
        <dbReference type="ARBA" id="ARBA00022842"/>
    </source>
</evidence>
<evidence type="ECO:0000256" key="9">
    <source>
        <dbReference type="ARBA" id="ARBA00022806"/>
    </source>
</evidence>
<keyword evidence="4" id="KW-0930">Antiviral protein</keyword>
<dbReference type="PROSITE" id="PS51327">
    <property type="entry name" value="DICER_DSRBF"/>
    <property type="match status" value="1"/>
</dbReference>
<dbReference type="GO" id="GO:0005524">
    <property type="term" value="F:ATP binding"/>
    <property type="evidence" value="ECO:0007669"/>
    <property type="project" value="UniProtKB-KW"/>
</dbReference>
<feature type="domain" description="RNase III" evidence="20">
    <location>
        <begin position="814"/>
        <end position="981"/>
    </location>
</feature>
<dbReference type="GO" id="GO:0003677">
    <property type="term" value="F:DNA binding"/>
    <property type="evidence" value="ECO:0007669"/>
    <property type="project" value="InterPro"/>
</dbReference>
<name>A0A1W5DAN0_9LECA</name>
<reference evidence="25" key="1">
    <citation type="submission" date="2017-03" db="EMBL/GenBank/DDBJ databases">
        <authorList>
            <person name="Sharma R."/>
            <person name="Thines M."/>
        </authorList>
    </citation>
    <scope>NUCLEOTIDE SEQUENCE [LARGE SCALE GENOMIC DNA]</scope>
</reference>
<dbReference type="GO" id="GO:0030422">
    <property type="term" value="P:siRNA processing"/>
    <property type="evidence" value="ECO:0007669"/>
    <property type="project" value="TreeGrafter"/>
</dbReference>
<comment type="cofactor">
    <cofactor evidence="2">
        <name>Mg(2+)</name>
        <dbReference type="ChEBI" id="CHEBI:18420"/>
    </cofactor>
</comment>
<dbReference type="InterPro" id="IPR000999">
    <property type="entry name" value="RNase_III_dom"/>
</dbReference>
<dbReference type="PROSITE" id="PS51192">
    <property type="entry name" value="HELICASE_ATP_BIND_1"/>
    <property type="match status" value="1"/>
</dbReference>
<keyword evidence="9" id="KW-0347">Helicase</keyword>
<protein>
    <recommendedName>
        <fullName evidence="3">Dicer-like protein 1</fullName>
    </recommendedName>
</protein>
<dbReference type="SMART" id="SM00487">
    <property type="entry name" value="DEXDc"/>
    <property type="match status" value="1"/>
</dbReference>
<keyword evidence="11" id="KW-0067">ATP-binding</keyword>
<dbReference type="EMBL" id="FWEW01003658">
    <property type="protein sequence ID" value="SLM40218.1"/>
    <property type="molecule type" value="Genomic_DNA"/>
</dbReference>
<evidence type="ECO:0000256" key="1">
    <source>
        <dbReference type="ARBA" id="ARBA00001936"/>
    </source>
</evidence>
<evidence type="ECO:0000313" key="24">
    <source>
        <dbReference type="EMBL" id="SLM40218.1"/>
    </source>
</evidence>
<dbReference type="PROSITE" id="PS50137">
    <property type="entry name" value="DS_RBD"/>
    <property type="match status" value="1"/>
</dbReference>
<keyword evidence="8" id="KW-0378">Hydrolase</keyword>
<keyword evidence="5" id="KW-0479">Metal-binding</keyword>
<dbReference type="Pfam" id="PF04851">
    <property type="entry name" value="ResIII"/>
    <property type="match status" value="1"/>
</dbReference>
<dbReference type="SUPFAM" id="SSF52540">
    <property type="entry name" value="P-loop containing nucleoside triphosphate hydrolases"/>
    <property type="match status" value="1"/>
</dbReference>
<dbReference type="CDD" id="cd00593">
    <property type="entry name" value="RIBOc"/>
    <property type="match status" value="2"/>
</dbReference>
<evidence type="ECO:0000259" key="21">
    <source>
        <dbReference type="PROSITE" id="PS51192"/>
    </source>
</evidence>
<dbReference type="Gene3D" id="3.30.160.380">
    <property type="entry name" value="Dicer dimerisation domain"/>
    <property type="match status" value="1"/>
</dbReference>
<evidence type="ECO:0000259" key="23">
    <source>
        <dbReference type="PROSITE" id="PS51327"/>
    </source>
</evidence>
<dbReference type="Pfam" id="PF00271">
    <property type="entry name" value="Helicase_C"/>
    <property type="match status" value="1"/>
</dbReference>
<dbReference type="InterPro" id="IPR056755">
    <property type="entry name" value="DSRM_2"/>
</dbReference>
<evidence type="ECO:0000256" key="2">
    <source>
        <dbReference type="ARBA" id="ARBA00001946"/>
    </source>
</evidence>
<dbReference type="GO" id="GO:0005634">
    <property type="term" value="C:nucleus"/>
    <property type="evidence" value="ECO:0007669"/>
    <property type="project" value="TreeGrafter"/>
</dbReference>
<keyword evidence="25" id="KW-1185">Reference proteome</keyword>
<dbReference type="GO" id="GO:0003723">
    <property type="term" value="F:RNA binding"/>
    <property type="evidence" value="ECO:0007669"/>
    <property type="project" value="UniProtKB-UniRule"/>
</dbReference>
<keyword evidence="7" id="KW-0547">Nucleotide-binding</keyword>
<feature type="domain" description="Dicer dsRNA-binding fold" evidence="23">
    <location>
        <begin position="674"/>
        <end position="764"/>
    </location>
</feature>
<dbReference type="SMART" id="SM00490">
    <property type="entry name" value="HELICc"/>
    <property type="match status" value="1"/>
</dbReference>
<comment type="cofactor">
    <cofactor evidence="1">
        <name>Mn(2+)</name>
        <dbReference type="ChEBI" id="CHEBI:29035"/>
    </cofactor>
</comment>
<evidence type="ECO:0000256" key="6">
    <source>
        <dbReference type="ARBA" id="ARBA00022737"/>
    </source>
</evidence>
<dbReference type="FunFam" id="1.10.1520.10:FF:000026">
    <property type="entry name" value="Dicer-like protein 1"/>
    <property type="match status" value="1"/>
</dbReference>
<dbReference type="GO" id="GO:0050688">
    <property type="term" value="P:regulation of defense response to virus"/>
    <property type="evidence" value="ECO:0007669"/>
    <property type="project" value="UniProtKB-KW"/>
</dbReference>
<evidence type="ECO:0000259" key="20">
    <source>
        <dbReference type="PROSITE" id="PS50142"/>
    </source>
</evidence>
<dbReference type="Pfam" id="PF00636">
    <property type="entry name" value="Ribonuclease_3"/>
    <property type="match status" value="2"/>
</dbReference>
<dbReference type="GO" id="GO:0051607">
    <property type="term" value="P:defense response to virus"/>
    <property type="evidence" value="ECO:0007669"/>
    <property type="project" value="UniProtKB-KW"/>
</dbReference>
<evidence type="ECO:0000256" key="5">
    <source>
        <dbReference type="ARBA" id="ARBA00022723"/>
    </source>
</evidence>
<dbReference type="InterPro" id="IPR027417">
    <property type="entry name" value="P-loop_NTPase"/>
</dbReference>
<dbReference type="CDD" id="cd18034">
    <property type="entry name" value="DEXHc_dicer"/>
    <property type="match status" value="1"/>
</dbReference>
<dbReference type="InterPro" id="IPR005034">
    <property type="entry name" value="Dicer_dimerisation"/>
</dbReference>
<dbReference type="InterPro" id="IPR036389">
    <property type="entry name" value="RNase_III_sf"/>
</dbReference>
<evidence type="ECO:0000256" key="3">
    <source>
        <dbReference type="ARBA" id="ARBA00020797"/>
    </source>
</evidence>
<dbReference type="FunFam" id="1.10.1520.10:FF:000015">
    <property type="entry name" value="Dicer-like protein 1"/>
    <property type="match status" value="1"/>
</dbReference>
<evidence type="ECO:0000313" key="25">
    <source>
        <dbReference type="Proteomes" id="UP000192927"/>
    </source>
</evidence>
<dbReference type="Pfam" id="PF03368">
    <property type="entry name" value="Dicer_dimer"/>
    <property type="match status" value="1"/>
</dbReference>
<evidence type="ECO:0000256" key="10">
    <source>
        <dbReference type="ARBA" id="ARBA00022833"/>
    </source>
</evidence>
<dbReference type="InterPro" id="IPR014001">
    <property type="entry name" value="Helicase_ATP-bd"/>
</dbReference>
<evidence type="ECO:0000259" key="22">
    <source>
        <dbReference type="PROSITE" id="PS51194"/>
    </source>
</evidence>
<dbReference type="SUPFAM" id="SSF69065">
    <property type="entry name" value="RNase III domain-like"/>
    <property type="match status" value="2"/>
</dbReference>
<dbReference type="GO" id="GO:0005737">
    <property type="term" value="C:cytoplasm"/>
    <property type="evidence" value="ECO:0007669"/>
    <property type="project" value="TreeGrafter"/>
</dbReference>
<feature type="domain" description="Helicase C-terminal" evidence="22">
    <location>
        <begin position="478"/>
        <end position="641"/>
    </location>
</feature>
<dbReference type="GO" id="GO:0004525">
    <property type="term" value="F:ribonuclease III activity"/>
    <property type="evidence" value="ECO:0007669"/>
    <property type="project" value="InterPro"/>
</dbReference>
<dbReference type="Pfam" id="PF24995">
    <property type="entry name" value="DSRM_2"/>
    <property type="match status" value="1"/>
</dbReference>
<dbReference type="Gene3D" id="1.10.1520.10">
    <property type="entry name" value="Ribonuclease III domain"/>
    <property type="match status" value="2"/>
</dbReference>
<keyword evidence="12" id="KW-0460">Magnesium</keyword>
<dbReference type="FunFam" id="3.30.160.380:FF:000004">
    <property type="entry name" value="Dicer-like protein 1"/>
    <property type="match status" value="1"/>
</dbReference>
<dbReference type="InterPro" id="IPR038248">
    <property type="entry name" value="Dicer_dimer_sf"/>
</dbReference>
<feature type="compositionally biased region" description="Basic and acidic residues" evidence="18">
    <location>
        <begin position="51"/>
        <end position="60"/>
    </location>
</feature>
<keyword evidence="15" id="KW-0464">Manganese</keyword>
<dbReference type="GO" id="GO:0004386">
    <property type="term" value="F:helicase activity"/>
    <property type="evidence" value="ECO:0007669"/>
    <property type="project" value="UniProtKB-KW"/>
</dbReference>
<evidence type="ECO:0000256" key="16">
    <source>
        <dbReference type="ARBA" id="ARBA00035116"/>
    </source>
</evidence>
<feature type="domain" description="Helicase ATP-binding" evidence="21">
    <location>
        <begin position="157"/>
        <end position="336"/>
    </location>
</feature>
<evidence type="ECO:0000256" key="11">
    <source>
        <dbReference type="ARBA" id="ARBA00022840"/>
    </source>
</evidence>
<keyword evidence="6" id="KW-0677">Repeat</keyword>
<dbReference type="SMART" id="SM00535">
    <property type="entry name" value="RIBOc"/>
    <property type="match status" value="2"/>
</dbReference>
<feature type="domain" description="DRBM" evidence="19">
    <location>
        <begin position="1214"/>
        <end position="1285"/>
    </location>
</feature>
<dbReference type="PROSITE" id="PS00517">
    <property type="entry name" value="RNASE_3_1"/>
    <property type="match status" value="1"/>
</dbReference>
<dbReference type="PANTHER" id="PTHR14950:SF62">
    <property type="entry name" value="DICER-LIKE PROTEIN 1"/>
    <property type="match status" value="1"/>
</dbReference>
<dbReference type="PANTHER" id="PTHR14950">
    <property type="entry name" value="DICER-RELATED"/>
    <property type="match status" value="1"/>
</dbReference>
<feature type="domain" description="RNase III" evidence="20">
    <location>
        <begin position="1032"/>
        <end position="1183"/>
    </location>
</feature>
<feature type="compositionally biased region" description="Basic and acidic residues" evidence="18">
    <location>
        <begin position="9"/>
        <end position="20"/>
    </location>
</feature>
<dbReference type="Proteomes" id="UP000192927">
    <property type="component" value="Unassembled WGS sequence"/>
</dbReference>
<feature type="region of interest" description="Disordered" evidence="18">
    <location>
        <begin position="1"/>
        <end position="98"/>
    </location>
</feature>
<dbReference type="GO" id="GO:0046872">
    <property type="term" value="F:metal ion binding"/>
    <property type="evidence" value="ECO:0007669"/>
    <property type="project" value="UniProtKB-KW"/>
</dbReference>
<feature type="compositionally biased region" description="Polar residues" evidence="18">
    <location>
        <begin position="38"/>
        <end position="50"/>
    </location>
</feature>
<dbReference type="Gene3D" id="3.40.50.300">
    <property type="entry name" value="P-loop containing nucleotide triphosphate hydrolases"/>
    <property type="match status" value="2"/>
</dbReference>
<evidence type="ECO:0000256" key="13">
    <source>
        <dbReference type="ARBA" id="ARBA00022884"/>
    </source>
</evidence>
<evidence type="ECO:0000256" key="4">
    <source>
        <dbReference type="ARBA" id="ARBA00022721"/>
    </source>
</evidence>
<keyword evidence="10" id="KW-0862">Zinc</keyword>
<evidence type="ECO:0000256" key="18">
    <source>
        <dbReference type="SAM" id="MobiDB-lite"/>
    </source>
</evidence>
<evidence type="ECO:0000259" key="19">
    <source>
        <dbReference type="PROSITE" id="PS50137"/>
    </source>
</evidence>
<evidence type="ECO:0000256" key="15">
    <source>
        <dbReference type="ARBA" id="ARBA00023211"/>
    </source>
</evidence>
<evidence type="ECO:0000256" key="7">
    <source>
        <dbReference type="ARBA" id="ARBA00022741"/>
    </source>
</evidence>
<evidence type="ECO:0000256" key="17">
    <source>
        <dbReference type="PROSITE-ProRule" id="PRU00657"/>
    </source>
</evidence>
<evidence type="ECO:0000256" key="8">
    <source>
        <dbReference type="ARBA" id="ARBA00022801"/>
    </source>
</evidence>
<feature type="compositionally biased region" description="Basic and acidic residues" evidence="18">
    <location>
        <begin position="88"/>
        <end position="98"/>
    </location>
</feature>
<accession>A0A1W5DAN0</accession>
<keyword evidence="14" id="KW-0051">Antiviral defense</keyword>
<dbReference type="InterPro" id="IPR001650">
    <property type="entry name" value="Helicase_C-like"/>
</dbReference>
<dbReference type="PROSITE" id="PS50142">
    <property type="entry name" value="RNASE_3_2"/>
    <property type="match status" value="2"/>
</dbReference>
<organism evidence="24 25">
    <name type="scientific">Lasallia pustulata</name>
    <dbReference type="NCBI Taxonomy" id="136370"/>
    <lineage>
        <taxon>Eukaryota</taxon>
        <taxon>Fungi</taxon>
        <taxon>Dikarya</taxon>
        <taxon>Ascomycota</taxon>
        <taxon>Pezizomycotina</taxon>
        <taxon>Lecanoromycetes</taxon>
        <taxon>OSLEUM clade</taxon>
        <taxon>Umbilicariomycetidae</taxon>
        <taxon>Umbilicariales</taxon>
        <taxon>Umbilicariaceae</taxon>
        <taxon>Lasallia</taxon>
    </lineage>
</organism>
<dbReference type="PROSITE" id="PS51194">
    <property type="entry name" value="HELICASE_CTER"/>
    <property type="match status" value="1"/>
</dbReference>
<keyword evidence="13 17" id="KW-0694">RNA-binding</keyword>
<evidence type="ECO:0000256" key="14">
    <source>
        <dbReference type="ARBA" id="ARBA00023118"/>
    </source>
</evidence>
<proteinExistence type="inferred from homology"/>